<accession>A0A835S7E9</accession>
<comment type="caution">
    <text evidence="2">The sequence shown here is derived from an EMBL/GenBank/DDBJ whole genome shotgun (WGS) entry which is preliminary data.</text>
</comment>
<organism evidence="2 3">
    <name type="scientific">Vanilla planifolia</name>
    <name type="common">Vanilla</name>
    <dbReference type="NCBI Taxonomy" id="51239"/>
    <lineage>
        <taxon>Eukaryota</taxon>
        <taxon>Viridiplantae</taxon>
        <taxon>Streptophyta</taxon>
        <taxon>Embryophyta</taxon>
        <taxon>Tracheophyta</taxon>
        <taxon>Spermatophyta</taxon>
        <taxon>Magnoliopsida</taxon>
        <taxon>Liliopsida</taxon>
        <taxon>Asparagales</taxon>
        <taxon>Orchidaceae</taxon>
        <taxon>Vanilloideae</taxon>
        <taxon>Vanilleae</taxon>
        <taxon>Vanilla</taxon>
    </lineage>
</organism>
<keyword evidence="1" id="KW-0472">Membrane</keyword>
<evidence type="ECO:0000313" key="2">
    <source>
        <dbReference type="EMBL" id="KAG0498723.1"/>
    </source>
</evidence>
<keyword evidence="1" id="KW-1133">Transmembrane helix</keyword>
<dbReference type="Proteomes" id="UP000636800">
    <property type="component" value="Chromosome 1"/>
</dbReference>
<name>A0A835S7E9_VANPL</name>
<dbReference type="EMBL" id="JADCNL010000001">
    <property type="protein sequence ID" value="KAG0498723.1"/>
    <property type="molecule type" value="Genomic_DNA"/>
</dbReference>
<feature type="transmembrane region" description="Helical" evidence="1">
    <location>
        <begin position="37"/>
        <end position="54"/>
    </location>
</feature>
<gene>
    <name evidence="2" type="ORF">HPP92_003414</name>
</gene>
<reference evidence="2 3" key="1">
    <citation type="journal article" date="2020" name="Nat. Food">
        <title>A phased Vanilla planifolia genome enables genetic improvement of flavour and production.</title>
        <authorList>
            <person name="Hasing T."/>
            <person name="Tang H."/>
            <person name="Brym M."/>
            <person name="Khazi F."/>
            <person name="Huang T."/>
            <person name="Chambers A.H."/>
        </authorList>
    </citation>
    <scope>NUCLEOTIDE SEQUENCE [LARGE SCALE GENOMIC DNA]</scope>
    <source>
        <tissue evidence="2">Leaf</tissue>
    </source>
</reference>
<evidence type="ECO:0000256" key="1">
    <source>
        <dbReference type="SAM" id="Phobius"/>
    </source>
</evidence>
<dbReference type="OrthoDB" id="2017147at2759"/>
<dbReference type="AlphaFoldDB" id="A0A835S7E9"/>
<keyword evidence="3" id="KW-1185">Reference proteome</keyword>
<evidence type="ECO:0000313" key="3">
    <source>
        <dbReference type="Proteomes" id="UP000636800"/>
    </source>
</evidence>
<protein>
    <submittedName>
        <fullName evidence="2">Uncharacterized protein</fullName>
    </submittedName>
</protein>
<keyword evidence="1" id="KW-0812">Transmembrane</keyword>
<sequence length="56" mass="6559">MKPQAQLKFGYNKEIDRVDKLSKILHSVSLSVHDPKLLFIVSITLSCFLRMVWLRD</sequence>
<proteinExistence type="predicted"/>